<keyword evidence="9 10" id="KW-0472">Membrane</keyword>
<dbReference type="Proteomes" id="UP001497382">
    <property type="component" value="Unassembled WGS sequence"/>
</dbReference>
<dbReference type="InterPro" id="IPR027417">
    <property type="entry name" value="P-loop_NTPase"/>
</dbReference>
<dbReference type="Gene3D" id="3.40.50.300">
    <property type="entry name" value="P-loop containing nucleotide triphosphate hydrolases"/>
    <property type="match status" value="2"/>
</dbReference>
<evidence type="ECO:0000256" key="6">
    <source>
        <dbReference type="ARBA" id="ARBA00022741"/>
    </source>
</evidence>
<organism evidence="12 13">
    <name type="scientific">Larinioides sclopetarius</name>
    <dbReference type="NCBI Taxonomy" id="280406"/>
    <lineage>
        <taxon>Eukaryota</taxon>
        <taxon>Metazoa</taxon>
        <taxon>Ecdysozoa</taxon>
        <taxon>Arthropoda</taxon>
        <taxon>Chelicerata</taxon>
        <taxon>Arachnida</taxon>
        <taxon>Araneae</taxon>
        <taxon>Araneomorphae</taxon>
        <taxon>Entelegynae</taxon>
        <taxon>Araneoidea</taxon>
        <taxon>Araneidae</taxon>
        <taxon>Larinioides</taxon>
    </lineage>
</organism>
<dbReference type="GO" id="GO:0140359">
    <property type="term" value="F:ABC-type transporter activity"/>
    <property type="evidence" value="ECO:0007669"/>
    <property type="project" value="InterPro"/>
</dbReference>
<dbReference type="GO" id="GO:0016020">
    <property type="term" value="C:membrane"/>
    <property type="evidence" value="ECO:0007669"/>
    <property type="project" value="InterPro"/>
</dbReference>
<keyword evidence="6" id="KW-0547">Nucleotide-binding</keyword>
<feature type="transmembrane region" description="Helical" evidence="10">
    <location>
        <begin position="307"/>
        <end position="327"/>
    </location>
</feature>
<feature type="transmembrane region" description="Helical" evidence="10">
    <location>
        <begin position="235"/>
        <end position="253"/>
    </location>
</feature>
<dbReference type="PROSITE" id="PS50893">
    <property type="entry name" value="ABC_TRANSPORTER_2"/>
    <property type="match status" value="2"/>
</dbReference>
<evidence type="ECO:0000256" key="7">
    <source>
        <dbReference type="ARBA" id="ARBA00022840"/>
    </source>
</evidence>
<dbReference type="InterPro" id="IPR026082">
    <property type="entry name" value="ABCA"/>
</dbReference>
<name>A0AAV1ZL43_9ARAC</name>
<keyword evidence="3" id="KW-0813">Transport</keyword>
<comment type="similarity">
    <text evidence="2">Belongs to the ABC transporter superfamily. ABCA family.</text>
</comment>
<evidence type="ECO:0000256" key="10">
    <source>
        <dbReference type="SAM" id="Phobius"/>
    </source>
</evidence>
<feature type="domain" description="ABC transporter" evidence="11">
    <location>
        <begin position="1197"/>
        <end position="1430"/>
    </location>
</feature>
<feature type="transmembrane region" description="Helical" evidence="10">
    <location>
        <begin position="1075"/>
        <end position="1102"/>
    </location>
</feature>
<proteinExistence type="inferred from homology"/>
<dbReference type="InterPro" id="IPR003439">
    <property type="entry name" value="ABC_transporter-like_ATP-bd"/>
</dbReference>
<evidence type="ECO:0000256" key="1">
    <source>
        <dbReference type="ARBA" id="ARBA00004141"/>
    </source>
</evidence>
<dbReference type="Pfam" id="PF00005">
    <property type="entry name" value="ABC_tran"/>
    <property type="match status" value="2"/>
</dbReference>
<evidence type="ECO:0000313" key="13">
    <source>
        <dbReference type="Proteomes" id="UP001497382"/>
    </source>
</evidence>
<evidence type="ECO:0000259" key="11">
    <source>
        <dbReference type="PROSITE" id="PS50893"/>
    </source>
</evidence>
<feature type="transmembrane region" description="Helical" evidence="10">
    <location>
        <begin position="1109"/>
        <end position="1131"/>
    </location>
</feature>
<feature type="transmembrane region" description="Helical" evidence="10">
    <location>
        <begin position="334"/>
        <end position="352"/>
    </location>
</feature>
<comment type="caution">
    <text evidence="12">The sequence shown here is derived from an EMBL/GenBank/DDBJ whole genome shotgun (WGS) entry which is preliminary data.</text>
</comment>
<dbReference type="GO" id="GO:0016887">
    <property type="term" value="F:ATP hydrolysis activity"/>
    <property type="evidence" value="ECO:0007669"/>
    <property type="project" value="InterPro"/>
</dbReference>
<dbReference type="PANTHER" id="PTHR19229">
    <property type="entry name" value="ATP-BINDING CASSETTE TRANSPORTER SUBFAMILY A ABCA"/>
    <property type="match status" value="1"/>
</dbReference>
<dbReference type="SMART" id="SM00382">
    <property type="entry name" value="AAA"/>
    <property type="match status" value="2"/>
</dbReference>
<feature type="transmembrane region" description="Helical" evidence="10">
    <location>
        <begin position="274"/>
        <end position="301"/>
    </location>
</feature>
<keyword evidence="5" id="KW-0677">Repeat</keyword>
<evidence type="ECO:0000313" key="12">
    <source>
        <dbReference type="EMBL" id="CAL1272475.1"/>
    </source>
</evidence>
<evidence type="ECO:0000256" key="9">
    <source>
        <dbReference type="ARBA" id="ARBA00023136"/>
    </source>
</evidence>
<evidence type="ECO:0000256" key="2">
    <source>
        <dbReference type="ARBA" id="ARBA00008869"/>
    </source>
</evidence>
<keyword evidence="13" id="KW-1185">Reference proteome</keyword>
<comment type="subcellular location">
    <subcellularLocation>
        <location evidence="1">Membrane</location>
        <topology evidence="1">Multi-pass membrane protein</topology>
    </subcellularLocation>
</comment>
<feature type="transmembrane region" description="Helical" evidence="10">
    <location>
        <begin position="39"/>
        <end position="58"/>
    </location>
</feature>
<dbReference type="PANTHER" id="PTHR19229:SF36">
    <property type="entry name" value="ATP-BINDING CASSETTE SUB-FAMILY A MEMBER 2"/>
    <property type="match status" value="1"/>
</dbReference>
<dbReference type="GO" id="GO:0005524">
    <property type="term" value="F:ATP binding"/>
    <property type="evidence" value="ECO:0007669"/>
    <property type="project" value="UniProtKB-KW"/>
</dbReference>
<evidence type="ECO:0000256" key="4">
    <source>
        <dbReference type="ARBA" id="ARBA00022692"/>
    </source>
</evidence>
<sequence>MQLRKQANIFGAIKMDYLSTYVTQWKVLMKRNLLLKRRNYRQLVTVIFVPVLTTFYILCQSDKPYVKPSEITGVDYDLPITYQKQSLEGVSNNFYLCVAPKKIEESFLKSIHASLSLYGQKKNVIIWKFENEEHLNAGLLTGVTILHNKPNCDAGIVFVGNISVNGTYIVRVPEDRCSPVSDKYCSYGILSNIQQAVDNAFLQEWTGNSSFKLPPSKIHGFVDQYESARANMYRVLRFLFLVILLPIIIETIENNKEKYMQIKEIMFVMGTRPLSYRCAGLLCDILLIIPAILIVSIALFFANMSSITAILYHLLLWFGLGCSLVAFVTTLMHYFSTLFVHFLVMVIFLFDITTEILNDGDVGINKCFAILIPTVAYKKGFTKIMVENNICGASMAVSLIYAEFFLYAILGFLLEHLFPYGIHFPSWRKVNPNGKNSKLMKRKGDLVKEEHIGSLQSSTNVDPCMKFEKIKKSFCWFFNPYTALDEANLSIYKGEVACLMGHNGSGKSTFVKIISRALRPDEGRIVTSTSLKLGICPQENILYDDLTTYEHLQMFGSLKGVPSMKLDLVVTTLLETFDLLDEKDTRSKKLSDGQKRMLCVALAFIGEPEVVLLDEPSNGMSPRSRKLLWNVLRDYTKYGHSVVFTTHDVDEAELFSDRIAFLFYGRVMNFGAAMDIKKQCGGGYNIRINLHSKPSLCRKSELVNLISDLPSKPEVVLPSDSEVLVKLQSFDATDCIELFNKIEEQYKDIGSDCLTISVSSLEEIFFSLADNSSKPTLEEKKAANQIEVYIPKFNYVSSTWTSFKEIFRARFRVLIRRFTLLFPIFLCAALLFSYKLYHRLTRETFYIGPRLYVNGVLQVKNASGNPLNDFETSLSKLHITFETDNSSVCVNEKDLLETEIENYYLSSKGLDVKWNWTAYTTNRCALPVVQNLMSNIVWKTFDDELGRELKIIIQPISIFEKHFSAFWSEAPITLMYISLFMIMMAIFLGVEVLKEREQKIIWLITVTTNKGFLYWTPTYCIQLLIFCSSFFLFQIIMLIFGDQFLLKCVLFVNFNLCVPGCLATVHLIVKYCKSVRTVIILLLGLIETVTIFIFLVFIIGVLKDIPYIYVLNTLVISIFPLYSPLGLIILLTEGETFESVLSGTHWKIVCYFIIPLSWLLYSALISYLDWTRFGRSKKMKVMNQETWNKVHNPKSIVELKSVKKSYASKLCCLKEKETVAIKDVSMSFFEGETFALMGSNGTGKSTLMKLLSLEEVLTSGKISIRDSCMESITYCPEGNTVWFDLTVREQLRLFAILNGVPIKYADEKVDNVLLFHLLKHVEHKKAGHLSMGLQRKLTVALSLLGNSKIVLLDEPTTGMDPISKNYFWKKLHKEFPGTTERTLILTTKSSNEAGVNCARIGLFSDGTLRSLGTTETFKKETSKGFQMNIKLKNRDNRKMKNYIMSEIPKAVGKYNKGAVLQYYIPREAFKSMSELFMAVAKIQAFKNVESCFICQRPLNEIFLETLCRDNTQITEDEYAV</sequence>
<feature type="transmembrane region" description="Helical" evidence="10">
    <location>
        <begin position="1151"/>
        <end position="1170"/>
    </location>
</feature>
<dbReference type="EMBL" id="CAXIEN010000061">
    <property type="protein sequence ID" value="CAL1272475.1"/>
    <property type="molecule type" value="Genomic_DNA"/>
</dbReference>
<keyword evidence="4 10" id="KW-0812">Transmembrane</keyword>
<feature type="transmembrane region" description="Helical" evidence="10">
    <location>
        <begin position="973"/>
        <end position="993"/>
    </location>
</feature>
<accession>A0AAV1ZL43</accession>
<gene>
    <name evidence="12" type="ORF">LARSCL_LOCUS6405</name>
</gene>
<dbReference type="CDD" id="cd03263">
    <property type="entry name" value="ABC_subfamily_A"/>
    <property type="match status" value="1"/>
</dbReference>
<evidence type="ECO:0000256" key="5">
    <source>
        <dbReference type="ARBA" id="ARBA00022737"/>
    </source>
</evidence>
<keyword evidence="7" id="KW-0067">ATP-binding</keyword>
<dbReference type="InterPro" id="IPR003593">
    <property type="entry name" value="AAA+_ATPase"/>
</dbReference>
<dbReference type="InterPro" id="IPR013525">
    <property type="entry name" value="ABC2_TM"/>
</dbReference>
<feature type="transmembrane region" description="Helical" evidence="10">
    <location>
        <begin position="818"/>
        <end position="837"/>
    </location>
</feature>
<protein>
    <recommendedName>
        <fullName evidence="11">ABC transporter domain-containing protein</fullName>
    </recommendedName>
</protein>
<evidence type="ECO:0000256" key="8">
    <source>
        <dbReference type="ARBA" id="ARBA00022989"/>
    </source>
</evidence>
<dbReference type="Pfam" id="PF12698">
    <property type="entry name" value="ABC2_membrane_3"/>
    <property type="match status" value="1"/>
</dbReference>
<evidence type="ECO:0000256" key="3">
    <source>
        <dbReference type="ARBA" id="ARBA00022448"/>
    </source>
</evidence>
<dbReference type="SUPFAM" id="SSF52540">
    <property type="entry name" value="P-loop containing nucleoside triphosphate hydrolases"/>
    <property type="match status" value="2"/>
</dbReference>
<keyword evidence="8 10" id="KW-1133">Transmembrane helix</keyword>
<feature type="transmembrane region" description="Helical" evidence="10">
    <location>
        <begin position="1048"/>
        <end position="1069"/>
    </location>
</feature>
<feature type="domain" description="ABC transporter" evidence="11">
    <location>
        <begin position="465"/>
        <end position="689"/>
    </location>
</feature>
<reference evidence="12 13" key="1">
    <citation type="submission" date="2024-04" db="EMBL/GenBank/DDBJ databases">
        <authorList>
            <person name="Rising A."/>
            <person name="Reimegard J."/>
            <person name="Sonavane S."/>
            <person name="Akerstrom W."/>
            <person name="Nylinder S."/>
            <person name="Hedman E."/>
            <person name="Kallberg Y."/>
        </authorList>
    </citation>
    <scope>NUCLEOTIDE SEQUENCE [LARGE SCALE GENOMIC DNA]</scope>
</reference>